<dbReference type="RefSeq" id="WP_118560740.1">
    <property type="nucleotide sequence ID" value="NZ_JACRSX010000001.1"/>
</dbReference>
<keyword evidence="7" id="KW-1185">Reference proteome</keyword>
<evidence type="ECO:0000256" key="2">
    <source>
        <dbReference type="ARBA" id="ARBA00022448"/>
    </source>
</evidence>
<keyword evidence="4 6" id="KW-0067">ATP-binding</keyword>
<dbReference type="InterPro" id="IPR027417">
    <property type="entry name" value="P-loop_NTPase"/>
</dbReference>
<dbReference type="InterPro" id="IPR017911">
    <property type="entry name" value="MacB-like_ATP-bd"/>
</dbReference>
<keyword evidence="2" id="KW-0813">Transport</keyword>
<dbReference type="SMART" id="SM00382">
    <property type="entry name" value="AAA"/>
    <property type="match status" value="1"/>
</dbReference>
<dbReference type="CDD" id="cd03255">
    <property type="entry name" value="ABC_MJ0796_LolCDE_FtsE"/>
    <property type="match status" value="1"/>
</dbReference>
<dbReference type="Pfam" id="PF00005">
    <property type="entry name" value="ABC_tran"/>
    <property type="match status" value="1"/>
</dbReference>
<dbReference type="EMBL" id="JACRSX010000001">
    <property type="protein sequence ID" value="MBC8561150.1"/>
    <property type="molecule type" value="Genomic_DNA"/>
</dbReference>
<dbReference type="PANTHER" id="PTHR42798:SF7">
    <property type="entry name" value="ALPHA-D-RIBOSE 1-METHYLPHOSPHONATE 5-TRIPHOSPHATE SYNTHASE SUBUNIT PHNL"/>
    <property type="match status" value="1"/>
</dbReference>
<dbReference type="PANTHER" id="PTHR42798">
    <property type="entry name" value="LIPOPROTEIN-RELEASING SYSTEM ATP-BINDING PROTEIN LOLD"/>
    <property type="match status" value="1"/>
</dbReference>
<keyword evidence="3" id="KW-0547">Nucleotide-binding</keyword>
<comment type="similarity">
    <text evidence="1">Belongs to the ABC transporter superfamily.</text>
</comment>
<gene>
    <name evidence="6" type="ORF">H8704_00650</name>
</gene>
<name>A0ABR7MXN6_9FIRM</name>
<sequence>MKDCIRVCDVEKYYGNGQNITKAVDRVSFQVEKGEFVGIMGASGSGKTTLLNMMAAIDHVTSGHIYYDDLDITEMSADQLSEFRKENLGFVFQEYNLLDTLTLEENIILALTVQGKRRKEIQKICQDMMELLEIEDVKDQFPYEVSGGQKQRCACARAMANDPSLLLADEPTGALDSHASQVLLETFCRLNEMQKATILMVTHDAFSASYCSRILFLRDGKIFHELIRGERNRRAFLQEILDVLSLMGGESSHDTKTGLS</sequence>
<evidence type="ECO:0000313" key="7">
    <source>
        <dbReference type="Proteomes" id="UP000606193"/>
    </source>
</evidence>
<evidence type="ECO:0000256" key="3">
    <source>
        <dbReference type="ARBA" id="ARBA00022741"/>
    </source>
</evidence>
<proteinExistence type="inferred from homology"/>
<evidence type="ECO:0000256" key="4">
    <source>
        <dbReference type="ARBA" id="ARBA00022840"/>
    </source>
</evidence>
<evidence type="ECO:0000259" key="5">
    <source>
        <dbReference type="PROSITE" id="PS50893"/>
    </source>
</evidence>
<dbReference type="InterPro" id="IPR003439">
    <property type="entry name" value="ABC_transporter-like_ATP-bd"/>
</dbReference>
<accession>A0ABR7MXN6</accession>
<evidence type="ECO:0000256" key="1">
    <source>
        <dbReference type="ARBA" id="ARBA00005417"/>
    </source>
</evidence>
<protein>
    <submittedName>
        <fullName evidence="6">ABC transporter ATP-binding protein</fullName>
    </submittedName>
</protein>
<feature type="domain" description="ABC transporter" evidence="5">
    <location>
        <begin position="5"/>
        <end position="244"/>
    </location>
</feature>
<dbReference type="Proteomes" id="UP000606193">
    <property type="component" value="Unassembled WGS sequence"/>
</dbReference>
<dbReference type="SUPFAM" id="SSF52540">
    <property type="entry name" value="P-loop containing nucleoside triphosphate hydrolases"/>
    <property type="match status" value="1"/>
</dbReference>
<comment type="caution">
    <text evidence="6">The sequence shown here is derived from an EMBL/GenBank/DDBJ whole genome shotgun (WGS) entry which is preliminary data.</text>
</comment>
<dbReference type="Gene3D" id="3.40.50.300">
    <property type="entry name" value="P-loop containing nucleotide triphosphate hydrolases"/>
    <property type="match status" value="1"/>
</dbReference>
<organism evidence="6 7">
    <name type="scientific">Jutongia huaianensis</name>
    <dbReference type="NCBI Taxonomy" id="2763668"/>
    <lineage>
        <taxon>Bacteria</taxon>
        <taxon>Bacillati</taxon>
        <taxon>Bacillota</taxon>
        <taxon>Clostridia</taxon>
        <taxon>Lachnospirales</taxon>
        <taxon>Lachnospiraceae</taxon>
        <taxon>Jutongia</taxon>
    </lineage>
</organism>
<dbReference type="PROSITE" id="PS50893">
    <property type="entry name" value="ABC_TRANSPORTER_2"/>
    <property type="match status" value="1"/>
</dbReference>
<evidence type="ECO:0000313" key="6">
    <source>
        <dbReference type="EMBL" id="MBC8561150.1"/>
    </source>
</evidence>
<dbReference type="GO" id="GO:0005524">
    <property type="term" value="F:ATP binding"/>
    <property type="evidence" value="ECO:0007669"/>
    <property type="project" value="UniProtKB-KW"/>
</dbReference>
<reference evidence="6 7" key="1">
    <citation type="submission" date="2020-08" db="EMBL/GenBank/DDBJ databases">
        <title>Genome public.</title>
        <authorList>
            <person name="Liu C."/>
            <person name="Sun Q."/>
        </authorList>
    </citation>
    <scope>NUCLEOTIDE SEQUENCE [LARGE SCALE GENOMIC DNA]</scope>
    <source>
        <strain evidence="6 7">NSJ-37</strain>
    </source>
</reference>
<dbReference type="InterPro" id="IPR003593">
    <property type="entry name" value="AAA+_ATPase"/>
</dbReference>